<gene>
    <name evidence="3" type="ORF">BaRGS_00006089</name>
</gene>
<feature type="compositionally biased region" description="Basic residues" evidence="1">
    <location>
        <begin position="239"/>
        <end position="249"/>
    </location>
</feature>
<organism evidence="3 4">
    <name type="scientific">Batillaria attramentaria</name>
    <dbReference type="NCBI Taxonomy" id="370345"/>
    <lineage>
        <taxon>Eukaryota</taxon>
        <taxon>Metazoa</taxon>
        <taxon>Spiralia</taxon>
        <taxon>Lophotrochozoa</taxon>
        <taxon>Mollusca</taxon>
        <taxon>Gastropoda</taxon>
        <taxon>Caenogastropoda</taxon>
        <taxon>Sorbeoconcha</taxon>
        <taxon>Cerithioidea</taxon>
        <taxon>Batillariidae</taxon>
        <taxon>Batillaria</taxon>
    </lineage>
</organism>
<feature type="domain" description="BZIP" evidence="2">
    <location>
        <begin position="266"/>
        <end position="281"/>
    </location>
</feature>
<sequence length="291" mass="32529">MVRVISEKLFSPPRSRHSSGETVDKELAGAIEALSGFDSKRFELSDYESSSDSHWDSELDVDGDSQEAFKFGQSDGSVGGELKRMLTALGGDEMCSRSHVLMIRVFSRGLCAAGRGQSRLRGLTSDALWMPSIDYEPQTLEKPVSPQAGHGQVHNKRRREIRVYVSRPSPSPKTSAGYTRLLLPGPALDQLGGGSCLPPEQFVFTDFNPPSALKIGAGKLHQAFDLDDAMRAARAGIAQRKRRGNKRQPIRQQNFAVSQSRRRKERRRERNKLSAQAYRMRRREQSVKTQK</sequence>
<dbReference type="PROSITE" id="PS00036">
    <property type="entry name" value="BZIP_BASIC"/>
    <property type="match status" value="1"/>
</dbReference>
<feature type="compositionally biased region" description="Polar residues" evidence="1">
    <location>
        <begin position="250"/>
        <end position="259"/>
    </location>
</feature>
<feature type="region of interest" description="Disordered" evidence="1">
    <location>
        <begin position="139"/>
        <end position="158"/>
    </location>
</feature>
<proteinExistence type="predicted"/>
<feature type="compositionally biased region" description="Basic residues" evidence="1">
    <location>
        <begin position="260"/>
        <end position="270"/>
    </location>
</feature>
<dbReference type="InterPro" id="IPR004827">
    <property type="entry name" value="bZIP"/>
</dbReference>
<dbReference type="EMBL" id="JACVVK020000024">
    <property type="protein sequence ID" value="KAK7502839.1"/>
    <property type="molecule type" value="Genomic_DNA"/>
</dbReference>
<evidence type="ECO:0000313" key="4">
    <source>
        <dbReference type="Proteomes" id="UP001519460"/>
    </source>
</evidence>
<reference evidence="3 4" key="1">
    <citation type="journal article" date="2023" name="Sci. Data">
        <title>Genome assembly of the Korean intertidal mud-creeper Batillaria attramentaria.</title>
        <authorList>
            <person name="Patra A.K."/>
            <person name="Ho P.T."/>
            <person name="Jun S."/>
            <person name="Lee S.J."/>
            <person name="Kim Y."/>
            <person name="Won Y.J."/>
        </authorList>
    </citation>
    <scope>NUCLEOTIDE SEQUENCE [LARGE SCALE GENOMIC DNA]</scope>
    <source>
        <strain evidence="3">Wonlab-2016</strain>
    </source>
</reference>
<evidence type="ECO:0000259" key="2">
    <source>
        <dbReference type="PROSITE" id="PS00036"/>
    </source>
</evidence>
<feature type="non-terminal residue" evidence="3">
    <location>
        <position position="291"/>
    </location>
</feature>
<evidence type="ECO:0000256" key="1">
    <source>
        <dbReference type="SAM" id="MobiDB-lite"/>
    </source>
</evidence>
<name>A0ABD0LUZ5_9CAEN</name>
<protein>
    <recommendedName>
        <fullName evidence="2">BZIP domain-containing protein</fullName>
    </recommendedName>
</protein>
<dbReference type="AlphaFoldDB" id="A0ABD0LUZ5"/>
<accession>A0ABD0LUZ5</accession>
<dbReference type="Proteomes" id="UP001519460">
    <property type="component" value="Unassembled WGS sequence"/>
</dbReference>
<comment type="caution">
    <text evidence="3">The sequence shown here is derived from an EMBL/GenBank/DDBJ whole genome shotgun (WGS) entry which is preliminary data.</text>
</comment>
<evidence type="ECO:0000313" key="3">
    <source>
        <dbReference type="EMBL" id="KAK7502839.1"/>
    </source>
</evidence>
<feature type="region of interest" description="Disordered" evidence="1">
    <location>
        <begin position="239"/>
        <end position="291"/>
    </location>
</feature>
<keyword evidence="4" id="KW-1185">Reference proteome</keyword>